<dbReference type="OrthoDB" id="4773848at2759"/>
<name>M7S7V6_EUTLA</name>
<dbReference type="EMBL" id="KB707483">
    <property type="protein sequence ID" value="EMR62174.1"/>
    <property type="molecule type" value="Genomic_DNA"/>
</dbReference>
<dbReference type="AlphaFoldDB" id="M7S7V6"/>
<dbReference type="PANTHER" id="PTHR10039">
    <property type="entry name" value="AMELOGENIN"/>
    <property type="match status" value="1"/>
</dbReference>
<accession>M7S7V6</accession>
<dbReference type="KEGG" id="ela:UCREL1_10892"/>
<protein>
    <submittedName>
        <fullName evidence="1">Putative ankyrin repeat protein</fullName>
    </submittedName>
</protein>
<dbReference type="Proteomes" id="UP000012174">
    <property type="component" value="Unassembled WGS sequence"/>
</dbReference>
<keyword evidence="2" id="KW-1185">Reference proteome</keyword>
<proteinExistence type="predicted"/>
<gene>
    <name evidence="1" type="ORF">UCREL1_10892</name>
</gene>
<sequence>MEEEVTTAIVFFFCNYKDQNSNKIEVILASLAAQLANQDEEAFRLVFVTVDGLEECGEKTKEAVHSLKKLGQGGQDVSLALFSRDDTAICEELADEYAHIQITAHEADLALYVLKEMDNRKGPRSIVTTDSNLNEFICRTLTQRAHGIIVNYNGDIQATACKALHWIALQDYDLPSIVSVLLFLLMMNTNYVPLQSNIIDKDKILRISHGLIRQSFDGNNLELSHFSVKDFIQSLEQESPFGNFRFDSKEARKSLAKASMLLLSQLYHEENGTPGLRNRHADNGNSIDEFCLFFGEVGA</sequence>
<reference evidence="2" key="1">
    <citation type="journal article" date="2013" name="Genome Announc.">
        <title>Draft genome sequence of the grapevine dieback fungus Eutypa lata UCR-EL1.</title>
        <authorList>
            <person name="Blanco-Ulate B."/>
            <person name="Rolshausen P.E."/>
            <person name="Cantu D."/>
        </authorList>
    </citation>
    <scope>NUCLEOTIDE SEQUENCE [LARGE SCALE GENOMIC DNA]</scope>
    <source>
        <strain evidence="2">UCR-EL1</strain>
    </source>
</reference>
<evidence type="ECO:0000313" key="1">
    <source>
        <dbReference type="EMBL" id="EMR62174.1"/>
    </source>
</evidence>
<organism evidence="1 2">
    <name type="scientific">Eutypa lata (strain UCR-EL1)</name>
    <name type="common">Grapevine dieback disease fungus</name>
    <name type="synonym">Eutypa armeniacae</name>
    <dbReference type="NCBI Taxonomy" id="1287681"/>
    <lineage>
        <taxon>Eukaryota</taxon>
        <taxon>Fungi</taxon>
        <taxon>Dikarya</taxon>
        <taxon>Ascomycota</taxon>
        <taxon>Pezizomycotina</taxon>
        <taxon>Sordariomycetes</taxon>
        <taxon>Xylariomycetidae</taxon>
        <taxon>Xylariales</taxon>
        <taxon>Diatrypaceae</taxon>
        <taxon>Eutypa</taxon>
    </lineage>
</organism>
<evidence type="ECO:0000313" key="2">
    <source>
        <dbReference type="Proteomes" id="UP000012174"/>
    </source>
</evidence>
<dbReference type="HOGENOM" id="CLU_930755_0_0_1"/>